<comment type="caution">
    <text evidence="1">The sequence shown here is derived from an EMBL/GenBank/DDBJ whole genome shotgun (WGS) entry which is preliminary data.</text>
</comment>
<protein>
    <submittedName>
        <fullName evidence="1">Uncharacterized protein</fullName>
    </submittedName>
</protein>
<evidence type="ECO:0000313" key="1">
    <source>
        <dbReference type="EMBL" id="MBF4692609.1"/>
    </source>
</evidence>
<dbReference type="EMBL" id="JADKNH010000003">
    <property type="protein sequence ID" value="MBF4692609.1"/>
    <property type="molecule type" value="Genomic_DNA"/>
</dbReference>
<gene>
    <name evidence="1" type="ORF">ISU02_05745</name>
</gene>
<accession>A0ABR9ZQ88</accession>
<reference evidence="1 2" key="1">
    <citation type="submission" date="2020-11" db="EMBL/GenBank/DDBJ databases">
        <title>Fusibacter basophilias sp. nov.</title>
        <authorList>
            <person name="Qiu D."/>
        </authorList>
    </citation>
    <scope>NUCLEOTIDE SEQUENCE [LARGE SCALE GENOMIC DNA]</scope>
    <source>
        <strain evidence="1 2">Q10-2</strain>
    </source>
</reference>
<organism evidence="1 2">
    <name type="scientific">Fusibacter ferrireducens</name>
    <dbReference type="NCBI Taxonomy" id="2785058"/>
    <lineage>
        <taxon>Bacteria</taxon>
        <taxon>Bacillati</taxon>
        <taxon>Bacillota</taxon>
        <taxon>Clostridia</taxon>
        <taxon>Eubacteriales</taxon>
        <taxon>Eubacteriales Family XII. Incertae Sedis</taxon>
        <taxon>Fusibacter</taxon>
    </lineage>
</organism>
<sequence length="205" mass="23881">MNVEKLKTLENYFFMAYPMGFDSPEMMAIAKKHKVEKMREFVNTHFEVECFEDVDLVFENYIKLISQSSLVSIFEKAKFKDLAKTFTQEEKAKFIGGVYDFLYGDQEAGFTAQIEVLTRYKTAKWPILTVLGVYMKPNFEVLVKPTTVKGILAYFEEDLKYVSKPTFAFYNQYRTLINDIKKHTNEALQVDNAAFCGFLMMSLDQ</sequence>
<name>A0ABR9ZQ88_9FIRM</name>
<keyword evidence="2" id="KW-1185">Reference proteome</keyword>
<dbReference type="RefSeq" id="WP_194700850.1">
    <property type="nucleotide sequence ID" value="NZ_JADKNH010000003.1"/>
</dbReference>
<dbReference type="Proteomes" id="UP000614200">
    <property type="component" value="Unassembled WGS sequence"/>
</dbReference>
<evidence type="ECO:0000313" key="2">
    <source>
        <dbReference type="Proteomes" id="UP000614200"/>
    </source>
</evidence>
<proteinExistence type="predicted"/>